<sequence length="272" mass="28446">MTDGILIGEGVSIDARPASFASRALAALLDVLVVATVGFLIALGITVADVELSPAAGRAIVVASLVTVLVVLPTVVETLSRGRSLGKLAAGIRVVRDDGGPVRLRQALIRALTGFGELWLTFGSVALITSLLNDKGKRVGDVVAGTYAVRVRGAHRELPPVSMPYHLAGWAHAADMRRLPDGLALAARQFLGRTDRLHPSSRVRLGTQLAADAGRFVAPPPPPGTHPEAFLAAVLAERRDRELAAETRAAHSAAVEAALVQRLPHAVPDPAD</sequence>
<dbReference type="PANTHER" id="PTHR38480:SF1">
    <property type="entry name" value="SLR0254 PROTEIN"/>
    <property type="match status" value="1"/>
</dbReference>
<evidence type="ECO:0000256" key="2">
    <source>
        <dbReference type="ARBA" id="ARBA00022692"/>
    </source>
</evidence>
<keyword evidence="8" id="KW-1185">Reference proteome</keyword>
<feature type="domain" description="RDD" evidence="6">
    <location>
        <begin position="18"/>
        <end position="145"/>
    </location>
</feature>
<gene>
    <name evidence="7" type="ORF">HIR71_11255</name>
</gene>
<reference evidence="7 8" key="1">
    <citation type="submission" date="2020-04" db="EMBL/GenBank/DDBJ databases">
        <title>Sequencing and Assembly of C. fimi.</title>
        <authorList>
            <person name="Ramsey A.R."/>
        </authorList>
    </citation>
    <scope>NUCLEOTIDE SEQUENCE [LARGE SCALE GENOMIC DNA]</scope>
    <source>
        <strain evidence="7 8">SB</strain>
    </source>
</reference>
<name>A0A7Y0M0G3_CELFI</name>
<protein>
    <submittedName>
        <fullName evidence="7">RDD family protein</fullName>
    </submittedName>
</protein>
<organism evidence="7 8">
    <name type="scientific">Cellulomonas fimi</name>
    <dbReference type="NCBI Taxonomy" id="1708"/>
    <lineage>
        <taxon>Bacteria</taxon>
        <taxon>Bacillati</taxon>
        <taxon>Actinomycetota</taxon>
        <taxon>Actinomycetes</taxon>
        <taxon>Micrococcales</taxon>
        <taxon>Cellulomonadaceae</taxon>
        <taxon>Cellulomonas</taxon>
    </lineage>
</organism>
<evidence type="ECO:0000256" key="3">
    <source>
        <dbReference type="ARBA" id="ARBA00022989"/>
    </source>
</evidence>
<dbReference type="AlphaFoldDB" id="A0A7Y0M0G3"/>
<dbReference type="Proteomes" id="UP000562124">
    <property type="component" value="Unassembled WGS sequence"/>
</dbReference>
<keyword evidence="2 5" id="KW-0812">Transmembrane</keyword>
<feature type="transmembrane region" description="Helical" evidence="5">
    <location>
        <begin position="55"/>
        <end position="76"/>
    </location>
</feature>
<evidence type="ECO:0000256" key="5">
    <source>
        <dbReference type="SAM" id="Phobius"/>
    </source>
</evidence>
<evidence type="ECO:0000256" key="4">
    <source>
        <dbReference type="ARBA" id="ARBA00023136"/>
    </source>
</evidence>
<evidence type="ECO:0000256" key="1">
    <source>
        <dbReference type="ARBA" id="ARBA00004141"/>
    </source>
</evidence>
<keyword evidence="4 5" id="KW-0472">Membrane</keyword>
<dbReference type="PANTHER" id="PTHR38480">
    <property type="entry name" value="SLR0254 PROTEIN"/>
    <property type="match status" value="1"/>
</dbReference>
<dbReference type="Pfam" id="PF06271">
    <property type="entry name" value="RDD"/>
    <property type="match status" value="1"/>
</dbReference>
<dbReference type="EMBL" id="JABCJJ010000017">
    <property type="protein sequence ID" value="NMR20788.1"/>
    <property type="molecule type" value="Genomic_DNA"/>
</dbReference>
<accession>A0A7Y0M0G3</accession>
<keyword evidence="3 5" id="KW-1133">Transmembrane helix</keyword>
<comment type="subcellular location">
    <subcellularLocation>
        <location evidence="1">Membrane</location>
        <topology evidence="1">Multi-pass membrane protein</topology>
    </subcellularLocation>
</comment>
<proteinExistence type="predicted"/>
<feature type="transmembrane region" description="Helical" evidence="5">
    <location>
        <begin position="24"/>
        <end position="48"/>
    </location>
</feature>
<dbReference type="GO" id="GO:0016020">
    <property type="term" value="C:membrane"/>
    <property type="evidence" value="ECO:0007669"/>
    <property type="project" value="UniProtKB-SubCell"/>
</dbReference>
<dbReference type="InterPro" id="IPR010432">
    <property type="entry name" value="RDD"/>
</dbReference>
<dbReference type="RefSeq" id="WP_169325167.1">
    <property type="nucleotide sequence ID" value="NZ_JABCJJ010000017.1"/>
</dbReference>
<evidence type="ECO:0000313" key="7">
    <source>
        <dbReference type="EMBL" id="NMR20788.1"/>
    </source>
</evidence>
<evidence type="ECO:0000259" key="6">
    <source>
        <dbReference type="Pfam" id="PF06271"/>
    </source>
</evidence>
<comment type="caution">
    <text evidence="7">The sequence shown here is derived from an EMBL/GenBank/DDBJ whole genome shotgun (WGS) entry which is preliminary data.</text>
</comment>
<evidence type="ECO:0000313" key="8">
    <source>
        <dbReference type="Proteomes" id="UP000562124"/>
    </source>
</evidence>